<dbReference type="KEGG" id="mri:Mal4_20270"/>
<dbReference type="OrthoDB" id="9936983at2"/>
<evidence type="ECO:0000313" key="3">
    <source>
        <dbReference type="Proteomes" id="UP000320496"/>
    </source>
</evidence>
<dbReference type="Proteomes" id="UP000320496">
    <property type="component" value="Chromosome"/>
</dbReference>
<evidence type="ECO:0000256" key="1">
    <source>
        <dbReference type="SAM" id="Phobius"/>
    </source>
</evidence>
<keyword evidence="1" id="KW-0472">Membrane</keyword>
<dbReference type="EMBL" id="CP036275">
    <property type="protein sequence ID" value="QDU37711.1"/>
    <property type="molecule type" value="Genomic_DNA"/>
</dbReference>
<keyword evidence="1" id="KW-1133">Transmembrane helix</keyword>
<keyword evidence="3" id="KW-1185">Reference proteome</keyword>
<keyword evidence="1" id="KW-0812">Transmembrane</keyword>
<dbReference type="AlphaFoldDB" id="A0A517Z5I4"/>
<name>A0A517Z5I4_9PLAN</name>
<reference evidence="2 3" key="1">
    <citation type="submission" date="2019-02" db="EMBL/GenBank/DDBJ databases">
        <title>Deep-cultivation of Planctomycetes and their phenomic and genomic characterization uncovers novel biology.</title>
        <authorList>
            <person name="Wiegand S."/>
            <person name="Jogler M."/>
            <person name="Boedeker C."/>
            <person name="Pinto D."/>
            <person name="Vollmers J."/>
            <person name="Rivas-Marin E."/>
            <person name="Kohn T."/>
            <person name="Peeters S.H."/>
            <person name="Heuer A."/>
            <person name="Rast P."/>
            <person name="Oberbeckmann S."/>
            <person name="Bunk B."/>
            <person name="Jeske O."/>
            <person name="Meyerdierks A."/>
            <person name="Storesund J.E."/>
            <person name="Kallscheuer N."/>
            <person name="Luecker S."/>
            <person name="Lage O.M."/>
            <person name="Pohl T."/>
            <person name="Merkel B.J."/>
            <person name="Hornburger P."/>
            <person name="Mueller R.-W."/>
            <person name="Bruemmer F."/>
            <person name="Labrenz M."/>
            <person name="Spormann A.M."/>
            <person name="Op den Camp H."/>
            <person name="Overmann J."/>
            <person name="Amann R."/>
            <person name="Jetten M.S.M."/>
            <person name="Mascher T."/>
            <person name="Medema M.H."/>
            <person name="Devos D.P."/>
            <person name="Kaster A.-K."/>
            <person name="Ovreas L."/>
            <person name="Rohde M."/>
            <person name="Galperin M.Y."/>
            <person name="Jogler C."/>
        </authorList>
    </citation>
    <scope>NUCLEOTIDE SEQUENCE [LARGE SCALE GENOMIC DNA]</scope>
    <source>
        <strain evidence="2 3">Mal4</strain>
    </source>
</reference>
<accession>A0A517Z5I4</accession>
<sequence>MSLRVTLTLILAAVAFCTADTVRGDDPPRAVPEYGELAKILDANAATIAALHSFHLTVECYSRKVPDDLTRPWNEPLTLFRRFEWFRSGDRERIKVVDVVNPLDEKGLPRGIEDVYRDGTLQYVLGNWDWNDPQPISPARQGSVYASIEQQTSSYHKADPAEFLLLYPRFRLKEPRVPLAEYVKRFATCELVPSDSPSEVRIHLKGPDSLGVYEPQEWIEVVLSADHGYLVREFVRHEPDSPVGAGYYRYEVKSFHDLGGGAFVPAHVEYTISSVELKPSSEFHVTVNSVNAPLPTDVFDFRFPKDVQVVDISQGLKDHKWLLWGTDNQPVMEISSPADLVRIDPDGARSFPGETPFGFILANVAVVLLVLVLVTMYVVRRRKNS</sequence>
<feature type="transmembrane region" description="Helical" evidence="1">
    <location>
        <begin position="357"/>
        <end position="379"/>
    </location>
</feature>
<gene>
    <name evidence="2" type="ORF">Mal4_20270</name>
</gene>
<dbReference type="RefSeq" id="WP_145368734.1">
    <property type="nucleotide sequence ID" value="NZ_CP036275.1"/>
</dbReference>
<proteinExistence type="predicted"/>
<organism evidence="2 3">
    <name type="scientific">Maioricimonas rarisocia</name>
    <dbReference type="NCBI Taxonomy" id="2528026"/>
    <lineage>
        <taxon>Bacteria</taxon>
        <taxon>Pseudomonadati</taxon>
        <taxon>Planctomycetota</taxon>
        <taxon>Planctomycetia</taxon>
        <taxon>Planctomycetales</taxon>
        <taxon>Planctomycetaceae</taxon>
        <taxon>Maioricimonas</taxon>
    </lineage>
</organism>
<protein>
    <submittedName>
        <fullName evidence="2">Uncharacterized protein</fullName>
    </submittedName>
</protein>
<evidence type="ECO:0000313" key="2">
    <source>
        <dbReference type="EMBL" id="QDU37711.1"/>
    </source>
</evidence>